<dbReference type="PANTHER" id="PTHR34861:SF11">
    <property type="entry name" value="CYCLASE"/>
    <property type="match status" value="1"/>
</dbReference>
<evidence type="ECO:0008006" key="4">
    <source>
        <dbReference type="Google" id="ProtNLM"/>
    </source>
</evidence>
<evidence type="ECO:0000313" key="3">
    <source>
        <dbReference type="Proteomes" id="UP001498398"/>
    </source>
</evidence>
<organism evidence="2 3">
    <name type="scientific">Marasmiellus scandens</name>
    <dbReference type="NCBI Taxonomy" id="2682957"/>
    <lineage>
        <taxon>Eukaryota</taxon>
        <taxon>Fungi</taxon>
        <taxon>Dikarya</taxon>
        <taxon>Basidiomycota</taxon>
        <taxon>Agaricomycotina</taxon>
        <taxon>Agaricomycetes</taxon>
        <taxon>Agaricomycetidae</taxon>
        <taxon>Agaricales</taxon>
        <taxon>Marasmiineae</taxon>
        <taxon>Omphalotaceae</taxon>
        <taxon>Marasmiellus</taxon>
    </lineage>
</organism>
<keyword evidence="3" id="KW-1185">Reference proteome</keyword>
<dbReference type="Pfam" id="PF04199">
    <property type="entry name" value="Cyclase"/>
    <property type="match status" value="1"/>
</dbReference>
<proteinExistence type="inferred from homology"/>
<evidence type="ECO:0000313" key="2">
    <source>
        <dbReference type="EMBL" id="KAK7455906.1"/>
    </source>
</evidence>
<comment type="similarity">
    <text evidence="1">Belongs to the Cyclase 1 superfamily.</text>
</comment>
<protein>
    <recommendedName>
        <fullName evidence="4">Cyclase</fullName>
    </recommendedName>
</protein>
<dbReference type="Gene3D" id="3.50.30.50">
    <property type="entry name" value="Putative cyclase"/>
    <property type="match status" value="1"/>
</dbReference>
<accession>A0ABR1JBI7</accession>
<reference evidence="2 3" key="1">
    <citation type="submission" date="2024-01" db="EMBL/GenBank/DDBJ databases">
        <title>A draft genome for the cacao thread blight pathogen Marasmiellus scandens.</title>
        <authorList>
            <person name="Baruah I.K."/>
            <person name="Leung J."/>
            <person name="Bukari Y."/>
            <person name="Amoako-Attah I."/>
            <person name="Meinhardt L.W."/>
            <person name="Bailey B.A."/>
            <person name="Cohen S.P."/>
        </authorList>
    </citation>
    <scope>NUCLEOTIDE SEQUENCE [LARGE SCALE GENOMIC DNA]</scope>
    <source>
        <strain evidence="2 3">GH-19</strain>
    </source>
</reference>
<sequence>MYANWPTYDELPLDPSFPTKAAWGVWGSEDEMGGLNHITPETIKAARSEIREGIAMSLNLELEVPNPPLAPSRPDIIHAILPFKGYQDDMISLNTQVSTQFDGLRHYPYSTDGNTSTYRFYNDLITFEEIMDPSSNNTLGIQNAAQKGIAGRGILLDYAGWKESKNETYDVFTAINITASDLDAVAQWQGLDPQNFTRPGDFLMFRSGFMKQYSTLSLIEQRQLPFRDTSEDFWIGIEPSEDTLRWVWEKKLSLLGADNTGVEPHPLGAIIGGELRSLHQIFIGGWGLNLVEFLDLDKLTETCHRLKRYSFFFTVQNLHIPGGIASPANVMAIL</sequence>
<dbReference type="PANTHER" id="PTHR34861">
    <property type="match status" value="1"/>
</dbReference>
<dbReference type="InterPro" id="IPR037175">
    <property type="entry name" value="KFase_sf"/>
</dbReference>
<dbReference type="EMBL" id="JBANRG010000022">
    <property type="protein sequence ID" value="KAK7455906.1"/>
    <property type="molecule type" value="Genomic_DNA"/>
</dbReference>
<name>A0ABR1JBI7_9AGAR</name>
<evidence type="ECO:0000256" key="1">
    <source>
        <dbReference type="ARBA" id="ARBA00007865"/>
    </source>
</evidence>
<gene>
    <name evidence="2" type="ORF">VKT23_010946</name>
</gene>
<comment type="caution">
    <text evidence="2">The sequence shown here is derived from an EMBL/GenBank/DDBJ whole genome shotgun (WGS) entry which is preliminary data.</text>
</comment>
<dbReference type="SUPFAM" id="SSF102198">
    <property type="entry name" value="Putative cyclase"/>
    <property type="match status" value="1"/>
</dbReference>
<dbReference type="InterPro" id="IPR007325">
    <property type="entry name" value="KFase/CYL"/>
</dbReference>
<dbReference type="Proteomes" id="UP001498398">
    <property type="component" value="Unassembled WGS sequence"/>
</dbReference>